<accession>A0AB33IM67</accession>
<dbReference type="InterPro" id="IPR011990">
    <property type="entry name" value="TPR-like_helical_dom_sf"/>
</dbReference>
<proteinExistence type="predicted"/>
<evidence type="ECO:0000313" key="4">
    <source>
        <dbReference type="EMBL" id="BFO70480.1"/>
    </source>
</evidence>
<dbReference type="SMART" id="SM00028">
    <property type="entry name" value="TPR"/>
    <property type="match status" value="7"/>
</dbReference>
<organism evidence="4">
    <name type="scientific">Prevotella sp. GTC17253</name>
    <dbReference type="NCBI Taxonomy" id="3236793"/>
    <lineage>
        <taxon>Bacteria</taxon>
        <taxon>Pseudomonadati</taxon>
        <taxon>Bacteroidota</taxon>
        <taxon>Bacteroidia</taxon>
        <taxon>Bacteroidales</taxon>
        <taxon>Prevotellaceae</taxon>
        <taxon>Prevotella</taxon>
    </lineage>
</organism>
<feature type="repeat" description="TPR" evidence="3">
    <location>
        <begin position="235"/>
        <end position="268"/>
    </location>
</feature>
<dbReference type="PANTHER" id="PTHR12558">
    <property type="entry name" value="CELL DIVISION CYCLE 16,23,27"/>
    <property type="match status" value="1"/>
</dbReference>
<dbReference type="PROSITE" id="PS50005">
    <property type="entry name" value="TPR"/>
    <property type="match status" value="2"/>
</dbReference>
<dbReference type="InterPro" id="IPR019734">
    <property type="entry name" value="TPR_rpt"/>
</dbReference>
<name>A0AB33IM67_9BACT</name>
<dbReference type="AlphaFoldDB" id="A0AB33IM67"/>
<dbReference type="SUPFAM" id="SSF48452">
    <property type="entry name" value="TPR-like"/>
    <property type="match status" value="3"/>
</dbReference>
<keyword evidence="1" id="KW-0677">Repeat</keyword>
<reference evidence="4" key="1">
    <citation type="submission" date="2024-07" db="EMBL/GenBank/DDBJ databases">
        <title>Complete genome sequence of Prevotella sp. YM-2024 GTC17253.</title>
        <authorList>
            <person name="Hayashi M."/>
            <person name="Muto Y."/>
            <person name="Tanaka K."/>
            <person name="Niwa H."/>
        </authorList>
    </citation>
    <scope>NUCLEOTIDE SEQUENCE</scope>
    <source>
        <strain evidence="4">GTC17253</strain>
    </source>
</reference>
<dbReference type="Pfam" id="PF07719">
    <property type="entry name" value="TPR_2"/>
    <property type="match status" value="1"/>
</dbReference>
<dbReference type="Pfam" id="PF13432">
    <property type="entry name" value="TPR_16"/>
    <property type="match status" value="1"/>
</dbReference>
<gene>
    <name evidence="4" type="ORF">GTC17253_04460</name>
</gene>
<evidence type="ECO:0000256" key="1">
    <source>
        <dbReference type="ARBA" id="ARBA00022737"/>
    </source>
</evidence>
<feature type="repeat" description="TPR" evidence="3">
    <location>
        <begin position="342"/>
        <end position="375"/>
    </location>
</feature>
<dbReference type="Gene3D" id="1.25.40.10">
    <property type="entry name" value="Tetratricopeptide repeat domain"/>
    <property type="match status" value="2"/>
</dbReference>
<protein>
    <recommendedName>
        <fullName evidence="5">Tetratricopeptide repeat protein</fullName>
    </recommendedName>
</protein>
<evidence type="ECO:0000256" key="3">
    <source>
        <dbReference type="PROSITE-ProRule" id="PRU00339"/>
    </source>
</evidence>
<evidence type="ECO:0000256" key="2">
    <source>
        <dbReference type="ARBA" id="ARBA00022803"/>
    </source>
</evidence>
<dbReference type="PANTHER" id="PTHR12558:SF13">
    <property type="entry name" value="CELL DIVISION CYCLE PROTEIN 27 HOMOLOG"/>
    <property type="match status" value="1"/>
</dbReference>
<dbReference type="EMBL" id="AP035785">
    <property type="protein sequence ID" value="BFO70480.1"/>
    <property type="molecule type" value="Genomic_DNA"/>
</dbReference>
<keyword evidence="2 3" id="KW-0802">TPR repeat</keyword>
<dbReference type="InterPro" id="IPR013105">
    <property type="entry name" value="TPR_2"/>
</dbReference>
<evidence type="ECO:0008006" key="5">
    <source>
        <dbReference type="Google" id="ProtNLM"/>
    </source>
</evidence>
<sequence>MADNYFNSNEFKDLLHKYEESLQQGKYPYLESEELTDIAEYYHSKGCIEQAIEVIDYAIQLFPGATAPLLFKARFALLREGNIDKAKKYASQVQDKSDLDYFYIEAEILLVQDKIEDADNYLHGCLHKLDEEDIEDFYIDVASLYADYDIVNKAQEWLEMAEDKTSEDYKELQGRIAMGNGQYEECERIFNELIDENPYSSPYWNQLASSQLMRNDFKDSISSSEFSIAINPNDDEAILNKGNGLFALGNYEEALKYYQRFSNLCPHEELGEMLQGITLFNMDRTDEAITHLIKASELAPHISPNLSEIYQELAFALSKKGNTDKALEYVDRAAILPHSSKDELEVLRGHLVLEHGNIDDAQKYFQRAIKLSNSSPQIFLRIAISVFDNGYIQLAYKMFKALLQAVDDKWPTGWAYLAYCCKYLGDTTGYQLALEKACKLNPYETKLILGQDFPEDLEPEQYIDYINNNPN</sequence>